<feature type="region of interest" description="Disordered" evidence="1">
    <location>
        <begin position="1"/>
        <end position="113"/>
    </location>
</feature>
<dbReference type="EMBL" id="JABEMA010000013">
    <property type="protein sequence ID" value="NNH21940.1"/>
    <property type="molecule type" value="Genomic_DNA"/>
</dbReference>
<protein>
    <submittedName>
        <fullName evidence="2">DUF3072 domain-containing protein</fullName>
    </submittedName>
</protein>
<feature type="compositionally biased region" description="Basic and acidic residues" evidence="1">
    <location>
        <begin position="34"/>
        <end position="47"/>
    </location>
</feature>
<gene>
    <name evidence="2" type="ORF">HLB09_02325</name>
</gene>
<evidence type="ECO:0000313" key="3">
    <source>
        <dbReference type="Proteomes" id="UP000555552"/>
    </source>
</evidence>
<feature type="compositionally biased region" description="Low complexity" evidence="1">
    <location>
        <begin position="1"/>
        <end position="31"/>
    </location>
</feature>
<feature type="compositionally biased region" description="Polar residues" evidence="1">
    <location>
        <begin position="74"/>
        <end position="83"/>
    </location>
</feature>
<dbReference type="InterPro" id="IPR021425">
    <property type="entry name" value="DUF3072"/>
</dbReference>
<proteinExistence type="predicted"/>
<reference evidence="2 3" key="1">
    <citation type="submission" date="2020-05" db="EMBL/GenBank/DDBJ databases">
        <title>MicrobeNet Type strains.</title>
        <authorList>
            <person name="Nicholson A.C."/>
        </authorList>
    </citation>
    <scope>NUCLEOTIDE SEQUENCE [LARGE SCALE GENOMIC DNA]</scope>
    <source>
        <strain evidence="2 3">JCM 14547</strain>
    </source>
</reference>
<evidence type="ECO:0000256" key="1">
    <source>
        <dbReference type="SAM" id="MobiDB-lite"/>
    </source>
</evidence>
<comment type="caution">
    <text evidence="2">The sequence shown here is derived from an EMBL/GenBank/DDBJ whole genome shotgun (WGS) entry which is preliminary data.</text>
</comment>
<feature type="compositionally biased region" description="Basic and acidic residues" evidence="1">
    <location>
        <begin position="95"/>
        <end position="113"/>
    </location>
</feature>
<name>A0A849BFT6_9ACTN</name>
<accession>A0A849BFT6</accession>
<dbReference type="AlphaFoldDB" id="A0A849BFT6"/>
<sequence>MTEQSSQTSQQPTDGQQPSGDEADQAIAQAQDAEDQRGAHGDGRPADQEPGTAPSDAEKDPETWVTGDEPATGPQRSYLSTLAQEAGEEVPQDISKAHASEMIDRLQDKTGRG</sequence>
<keyword evidence="3" id="KW-1185">Reference proteome</keyword>
<dbReference type="Proteomes" id="UP000555552">
    <property type="component" value="Unassembled WGS sequence"/>
</dbReference>
<dbReference type="Pfam" id="PF11272">
    <property type="entry name" value="DUF3072"/>
    <property type="match status" value="1"/>
</dbReference>
<evidence type="ECO:0000313" key="2">
    <source>
        <dbReference type="EMBL" id="NNH21940.1"/>
    </source>
</evidence>
<organism evidence="2 3">
    <name type="scientific">Pseudokineococcus marinus</name>
    <dbReference type="NCBI Taxonomy" id="351215"/>
    <lineage>
        <taxon>Bacteria</taxon>
        <taxon>Bacillati</taxon>
        <taxon>Actinomycetota</taxon>
        <taxon>Actinomycetes</taxon>
        <taxon>Kineosporiales</taxon>
        <taxon>Kineosporiaceae</taxon>
        <taxon>Pseudokineococcus</taxon>
    </lineage>
</organism>